<accession>A0A023PG27</accession>
<feature type="compositionally biased region" description="Low complexity" evidence="8">
    <location>
        <begin position="275"/>
        <end position="300"/>
    </location>
</feature>
<evidence type="ECO:0000256" key="8">
    <source>
        <dbReference type="SAM" id="MobiDB-lite"/>
    </source>
</evidence>
<feature type="compositionally biased region" description="Polar residues" evidence="8">
    <location>
        <begin position="193"/>
        <end position="207"/>
    </location>
</feature>
<feature type="compositionally biased region" description="Basic and acidic residues" evidence="8">
    <location>
        <begin position="231"/>
        <end position="255"/>
    </location>
</feature>
<feature type="region of interest" description="Disordered" evidence="8">
    <location>
        <begin position="1"/>
        <end position="22"/>
    </location>
</feature>
<feature type="compositionally biased region" description="Polar residues" evidence="8">
    <location>
        <begin position="163"/>
        <end position="183"/>
    </location>
</feature>
<feature type="region of interest" description="Disordered" evidence="8">
    <location>
        <begin position="39"/>
        <end position="358"/>
    </location>
</feature>
<organism evidence="10">
    <name type="scientific">Human respirovirus 3</name>
    <dbReference type="NCBI Taxonomy" id="11216"/>
    <lineage>
        <taxon>Viruses</taxon>
        <taxon>Riboviria</taxon>
        <taxon>Orthornavirae</taxon>
        <taxon>Negarnaviricota</taxon>
        <taxon>Haploviricotina</taxon>
        <taxon>Monjiviricetes</taxon>
        <taxon>Mononegavirales</taxon>
        <taxon>Paramyxoviridae</taxon>
        <taxon>Feraresvirinae</taxon>
        <taxon>Respirovirus</taxon>
        <taxon>Respirovirus pneumoniae</taxon>
    </lineage>
</organism>
<feature type="compositionally biased region" description="Polar residues" evidence="8">
    <location>
        <begin position="47"/>
        <end position="61"/>
    </location>
</feature>
<evidence type="ECO:0000256" key="1">
    <source>
        <dbReference type="ARBA" id="ARBA00007522"/>
    </source>
</evidence>
<feature type="coiled-coil region" evidence="7">
    <location>
        <begin position="422"/>
        <end position="449"/>
    </location>
</feature>
<dbReference type="GO" id="GO:0006351">
    <property type="term" value="P:DNA-templated transcription"/>
    <property type="evidence" value="ECO:0007669"/>
    <property type="project" value="InterPro"/>
</dbReference>
<evidence type="ECO:0000256" key="7">
    <source>
        <dbReference type="SAM" id="Coils"/>
    </source>
</evidence>
<dbReference type="SUPFAM" id="SSF101089">
    <property type="entry name" value="Phosphoprotein XD domain"/>
    <property type="match status" value="1"/>
</dbReference>
<feature type="compositionally biased region" description="Basic and acidic residues" evidence="8">
    <location>
        <begin position="91"/>
        <end position="101"/>
    </location>
</feature>
<dbReference type="InterPro" id="IPR002693">
    <property type="entry name" value="Paramyxo_PProtein_C"/>
</dbReference>
<evidence type="ECO:0000256" key="2">
    <source>
        <dbReference type="ARBA" id="ARBA00020572"/>
    </source>
</evidence>
<feature type="compositionally biased region" description="Low complexity" evidence="8">
    <location>
        <begin position="315"/>
        <end position="329"/>
    </location>
</feature>
<evidence type="ECO:0000256" key="5">
    <source>
        <dbReference type="ARBA" id="ARBA00023054"/>
    </source>
</evidence>
<evidence type="ECO:0000313" key="10">
    <source>
        <dbReference type="EMBL" id="AHX22082.1"/>
    </source>
</evidence>
<evidence type="ECO:0000256" key="4">
    <source>
        <dbReference type="ARBA" id="ARBA00022953"/>
    </source>
</evidence>
<name>A0A023PG27_9MONO</name>
<feature type="compositionally biased region" description="Basic and acidic residues" evidence="8">
    <location>
        <begin position="67"/>
        <end position="83"/>
    </location>
</feature>
<comment type="similarity">
    <text evidence="1">Belongs to the respirovirus P protein family.</text>
</comment>
<dbReference type="Pfam" id="PF01806">
    <property type="entry name" value="Paramyxo_P"/>
    <property type="match status" value="1"/>
</dbReference>
<keyword evidence="3" id="KW-0597">Phosphoprotein</keyword>
<feature type="compositionally biased region" description="Polar residues" evidence="8">
    <location>
        <begin position="256"/>
        <end position="268"/>
    </location>
</feature>
<dbReference type="GO" id="GO:0003968">
    <property type="term" value="F:RNA-directed RNA polymerase activity"/>
    <property type="evidence" value="ECO:0007669"/>
    <property type="project" value="InterPro"/>
</dbReference>
<dbReference type="GO" id="GO:0003723">
    <property type="term" value="F:RNA binding"/>
    <property type="evidence" value="ECO:0007669"/>
    <property type="project" value="InterPro"/>
</dbReference>
<protein>
    <recommendedName>
        <fullName evidence="2">Phosphoprotein</fullName>
    </recommendedName>
</protein>
<dbReference type="GO" id="GO:0019079">
    <property type="term" value="P:viral genome replication"/>
    <property type="evidence" value="ECO:0007669"/>
    <property type="project" value="InterPro"/>
</dbReference>
<gene>
    <name evidence="10" type="primary">P</name>
    <name evidence="10" type="ORF">AZ69_44483gpP</name>
</gene>
<keyword evidence="4" id="KW-0693">Viral RNA replication</keyword>
<feature type="compositionally biased region" description="Basic and acidic residues" evidence="8">
    <location>
        <begin position="147"/>
        <end position="161"/>
    </location>
</feature>
<evidence type="ECO:0000256" key="6">
    <source>
        <dbReference type="ARBA" id="ARBA00056126"/>
    </source>
</evidence>
<sequence>MESDAKNYQIMDSWEEESRDKSTNISSALNIIEFILSTDPQEDLSENDTINTRTQQLSATICQPEIKPTETSEKDSGSTDKNRQSGSSHECTTEAKDRNIDQETVQRGPGRRSSSDSRAETVVSGGIPRSITDSKNGTQNTEDIDLNEIRKMDKDSIEGKMRQSANVPSEISGSDDIFTTEQSRNSDHGRSLESISTPDTRSISVVTAATPDDEEEILMKNSRTKKSSSTHQEDDKRIKKGGKGKDWFKKSKDTDNQIPTSDYRSTSKGQKKISKTTTTNTDTKGQTEIQTESSETQSSSWNLIIDNNTDRNEQTSTTPPTTTSRSTYTKESIRTNSESKPKTQKTNGKERKDTEESNRFTERAITLLQNLGVIQSTSKLDLYQDKRVVCVANVLNNVDTASKIDFLAGLVIGVSMDNDTKLTQIQNEMLNLKADLKKMDESHRRLIENQREQLSLITSLISNLKIMTERGGKKDQNESNERVSMIKTKLKEEKIKKTRFDPLMEAQGIDKNIPDLYRHAGDTLENDVQVKSEILSSYNESNATRLIPKKVSSTMRSLVAVINNSNLSQSTKQSYINELKRCKNDEEVSELMDMFNEDVNNCQ</sequence>
<comment type="function">
    <text evidence="6">Essential cofactor of the RNA polymerase L that plays a central role in the transcription and replication by forming the polymerase complex with RNA polymerase L and recruiting L to the genomic N-RNA template for RNA synthesis. Also plays a central role in the encapsidation of nascent RNA chains by forming the encapsidation complex with the nucleocapsid protein N (N-P complex). Acts as a chaperone for newly synthesized free N protein, so-called N0, allowing encapsidation of nascent RNA chains during replication. The nucleoprotein protein N prevents excessive phosphorylation of P, which leads to down-regulation of viral transcription/ replication. Participates, together with N, in the formation of viral factories (viroplasms), which are large inclusions in the host cytoplasm where replication takes place. Recruits host PI4KB and remodel the host endoplasmic reticulum membrane to form viral replication factories.</text>
</comment>
<keyword evidence="5 7" id="KW-0175">Coiled coil</keyword>
<proteinExistence type="inferred from homology"/>
<dbReference type="InterPro" id="IPR016075">
    <property type="entry name" value="RNA_pol_Pprot-P_XD_paramyxovir"/>
</dbReference>
<dbReference type="Gene3D" id="1.10.8.10">
    <property type="entry name" value="DNA helicase RuvA subunit, C-terminal domain"/>
    <property type="match status" value="1"/>
</dbReference>
<feature type="compositionally biased region" description="Polar residues" evidence="8">
    <location>
        <begin position="131"/>
        <end position="141"/>
    </location>
</feature>
<evidence type="ECO:0000256" key="3">
    <source>
        <dbReference type="ARBA" id="ARBA00022553"/>
    </source>
</evidence>
<reference evidence="10" key="1">
    <citation type="submission" date="2014-04" db="EMBL/GenBank/DDBJ databases">
        <authorList>
            <person name="Wentworth D.E."/>
            <person name="Halpin R.A."/>
            <person name="Bera J."/>
            <person name="Lin X."/>
            <person name="Fedorova N."/>
            <person name="Tsitrin T."/>
            <person name="McLellan M."/>
            <person name="Stockwell T."/>
            <person name="Amedeo P."/>
            <person name="Bishop B."/>
            <person name="Gupta N."/>
            <person name="Hoover J."/>
            <person name="Katzel D."/>
            <person name="Schobel S."/>
            <person name="Shrivastava S."/>
            <person name="Garcia J."/>
            <person name="Laguna-Torres V.A."/>
            <person name="Leguia M."/>
            <person name="Benavides J.G."/>
            <person name="Halsey E."/>
        </authorList>
    </citation>
    <scope>NUCLEOTIDE SEQUENCE</scope>
    <source>
        <strain evidence="10">HPIV3/Homo sapiens/PER/FPP01456/2012</strain>
    </source>
</reference>
<dbReference type="EMBL" id="KJ672531">
    <property type="protein sequence ID" value="AHX22082.1"/>
    <property type="molecule type" value="Viral_cRNA"/>
</dbReference>
<feature type="compositionally biased region" description="Basic and acidic residues" evidence="8">
    <location>
        <begin position="331"/>
        <end position="358"/>
    </location>
</feature>
<feature type="domain" description="Paramyxovirinae P phosphoprotein C-terminal" evidence="9">
    <location>
        <begin position="355"/>
        <end position="602"/>
    </location>
</feature>
<dbReference type="SUPFAM" id="SSF58034">
    <property type="entry name" value="Multimerization domain of the phosphoprotein from sendai virus"/>
    <property type="match status" value="1"/>
</dbReference>
<evidence type="ECO:0000259" key="9">
    <source>
        <dbReference type="Pfam" id="PF01806"/>
    </source>
</evidence>